<dbReference type="SMART" id="SM00185">
    <property type="entry name" value="ARM"/>
    <property type="match status" value="8"/>
</dbReference>
<dbReference type="InterPro" id="IPR011989">
    <property type="entry name" value="ARM-like"/>
</dbReference>
<dbReference type="InterPro" id="IPR042856">
    <property type="entry name" value="RSP14"/>
</dbReference>
<dbReference type="EMBL" id="JARKIB010000010">
    <property type="protein sequence ID" value="KAJ7775409.1"/>
    <property type="molecule type" value="Genomic_DNA"/>
</dbReference>
<dbReference type="AlphaFoldDB" id="A0AAD7K287"/>
<dbReference type="Proteomes" id="UP001215598">
    <property type="component" value="Unassembled WGS sequence"/>
</dbReference>
<comment type="caution">
    <text evidence="1">The sequence shown here is derived from an EMBL/GenBank/DDBJ whole genome shotgun (WGS) entry which is preliminary data.</text>
</comment>
<organism evidence="1 2">
    <name type="scientific">Mycena metata</name>
    <dbReference type="NCBI Taxonomy" id="1033252"/>
    <lineage>
        <taxon>Eukaryota</taxon>
        <taxon>Fungi</taxon>
        <taxon>Dikarya</taxon>
        <taxon>Basidiomycota</taxon>
        <taxon>Agaricomycotina</taxon>
        <taxon>Agaricomycetes</taxon>
        <taxon>Agaricomycetidae</taxon>
        <taxon>Agaricales</taxon>
        <taxon>Marasmiineae</taxon>
        <taxon>Mycenaceae</taxon>
        <taxon>Mycena</taxon>
    </lineage>
</organism>
<evidence type="ECO:0000313" key="1">
    <source>
        <dbReference type="EMBL" id="KAJ7775409.1"/>
    </source>
</evidence>
<evidence type="ECO:0000313" key="2">
    <source>
        <dbReference type="Proteomes" id="UP001215598"/>
    </source>
</evidence>
<gene>
    <name evidence="1" type="ORF">B0H16DRAFT_1879822</name>
</gene>
<dbReference type="PANTHER" id="PTHR15599">
    <property type="entry name" value="RTDR1"/>
    <property type="match status" value="1"/>
</dbReference>
<proteinExistence type="predicted"/>
<accession>A0AAD7K287</accession>
<dbReference type="PANTHER" id="PTHR15599:SF1">
    <property type="entry name" value="RADIAL SPOKE HEAD 14 HOMOLOG"/>
    <property type="match status" value="1"/>
</dbReference>
<sequence>MPALTRQRTPQSLHSEWSHSSLGATISIHALAKPLMKVMYHRAVLDLIKRQHRIPLSAETMEIYESYLGWKYVAATTKTLIMREICQRARVEPQARVIGDFLVPYDRLLESTNIAVRRSTCLTLAELALHSSTRGAVVAVQPCARLVGLLGDGNVGVVQSACYALSQISFDLEGARAVVEAGALNFIPALFEPIDVAVGVLHLIPELLDPTNVAVRRWTCGMLGRLASHSLTRRAVVAAQPCARLVVLLGDGNVTTVDGACYALSQISRDLDGARAVLEAGALGLLKKLLHSYNRRVRKHACLTFTRLAGHSATRGAVVAVRPCARLVALLREGDVDDVKGACYVLAQISLDLDGARAVVAVGVLEFLKRLLEAQDSEVRKHSCWILAELAFHSSTRGAAVAIQPWARLVPLLGDGDVDIVEGACYALSNFSRSQAGAKALMEAGTMDFVPKLIESSRADVRRYTCVLLGLLARYNRLPPPM</sequence>
<reference evidence="1" key="1">
    <citation type="submission" date="2023-03" db="EMBL/GenBank/DDBJ databases">
        <title>Massive genome expansion in bonnet fungi (Mycena s.s.) driven by repeated elements and novel gene families across ecological guilds.</title>
        <authorList>
            <consortium name="Lawrence Berkeley National Laboratory"/>
            <person name="Harder C.B."/>
            <person name="Miyauchi S."/>
            <person name="Viragh M."/>
            <person name="Kuo A."/>
            <person name="Thoen E."/>
            <person name="Andreopoulos B."/>
            <person name="Lu D."/>
            <person name="Skrede I."/>
            <person name="Drula E."/>
            <person name="Henrissat B."/>
            <person name="Morin E."/>
            <person name="Kohler A."/>
            <person name="Barry K."/>
            <person name="LaButti K."/>
            <person name="Morin E."/>
            <person name="Salamov A."/>
            <person name="Lipzen A."/>
            <person name="Mereny Z."/>
            <person name="Hegedus B."/>
            <person name="Baldrian P."/>
            <person name="Stursova M."/>
            <person name="Weitz H."/>
            <person name="Taylor A."/>
            <person name="Grigoriev I.V."/>
            <person name="Nagy L.G."/>
            <person name="Martin F."/>
            <person name="Kauserud H."/>
        </authorList>
    </citation>
    <scope>NUCLEOTIDE SEQUENCE</scope>
    <source>
        <strain evidence="1">CBHHK182m</strain>
    </source>
</reference>
<dbReference type="InterPro" id="IPR000225">
    <property type="entry name" value="Armadillo"/>
</dbReference>
<dbReference type="SUPFAM" id="SSF48371">
    <property type="entry name" value="ARM repeat"/>
    <property type="match status" value="1"/>
</dbReference>
<name>A0AAD7K287_9AGAR</name>
<dbReference type="InterPro" id="IPR016024">
    <property type="entry name" value="ARM-type_fold"/>
</dbReference>
<keyword evidence="2" id="KW-1185">Reference proteome</keyword>
<protein>
    <submittedName>
        <fullName evidence="1">Armadillo-type protein</fullName>
    </submittedName>
</protein>
<dbReference type="Gene3D" id="1.25.10.10">
    <property type="entry name" value="Leucine-rich Repeat Variant"/>
    <property type="match status" value="3"/>
</dbReference>